<dbReference type="RefSeq" id="WP_249513884.1">
    <property type="nucleotide sequence ID" value="NZ_CP093366.1"/>
</dbReference>
<keyword evidence="13" id="KW-1185">Reference proteome</keyword>
<gene>
    <name evidence="10 12" type="primary">rpe</name>
    <name evidence="12" type="ORF">MOO45_05190</name>
</gene>
<comment type="pathway">
    <text evidence="10">Carbohydrate degradation.</text>
</comment>
<feature type="binding site" evidence="10">
    <location>
        <position position="177"/>
    </location>
    <ligand>
        <name>a divalent metal cation</name>
        <dbReference type="ChEBI" id="CHEBI:60240"/>
    </ligand>
</feature>
<dbReference type="Gene3D" id="3.20.20.70">
    <property type="entry name" value="Aldolase class I"/>
    <property type="match status" value="1"/>
</dbReference>
<feature type="binding site" evidence="10">
    <location>
        <position position="67"/>
    </location>
    <ligand>
        <name>a divalent metal cation</name>
        <dbReference type="ChEBI" id="CHEBI:60240"/>
    </ligand>
</feature>
<feature type="active site" description="Proton donor" evidence="10">
    <location>
        <position position="177"/>
    </location>
</feature>
<feature type="binding site" evidence="10">
    <location>
        <position position="36"/>
    </location>
    <ligand>
        <name>a divalent metal cation</name>
        <dbReference type="ChEBI" id="CHEBI:60240"/>
    </ligand>
</feature>
<dbReference type="PANTHER" id="PTHR11749">
    <property type="entry name" value="RIBULOSE-5-PHOSPHATE-3-EPIMERASE"/>
    <property type="match status" value="1"/>
</dbReference>
<proteinExistence type="inferred from homology"/>
<dbReference type="Pfam" id="PF00834">
    <property type="entry name" value="Ribul_P_3_epim"/>
    <property type="match status" value="1"/>
</dbReference>
<feature type="binding site" evidence="10">
    <location>
        <begin position="177"/>
        <end position="179"/>
    </location>
    <ligand>
        <name>substrate</name>
    </ligand>
</feature>
<evidence type="ECO:0000256" key="1">
    <source>
        <dbReference type="ARBA" id="ARBA00001782"/>
    </source>
</evidence>
<accession>A0ABY4P7M9</accession>
<evidence type="ECO:0000256" key="4">
    <source>
        <dbReference type="ARBA" id="ARBA00001947"/>
    </source>
</evidence>
<reference evidence="12" key="1">
    <citation type="journal article" date="2022" name="Int. J. Syst. Evol. Microbiol.">
        <title>Apilactobacillus apisilvae sp. nov., Nicolia spurrieriana gen. nov. sp. nov., Bombilactobacillus folatiphilus sp. nov. and Bombilactobacillus thymidiniphilus sp. nov., four new lactic acid bacterial isolates from stingless bees Tetragonula carbonaria and Austroplebeia australis.</title>
        <authorList>
            <person name="Oliphant S.A."/>
            <person name="Watson-Haigh N.S."/>
            <person name="Sumby K.M."/>
            <person name="Gardner J."/>
            <person name="Groom S."/>
            <person name="Jiranek V."/>
        </authorList>
    </citation>
    <scope>NUCLEOTIDE SEQUENCE</scope>
    <source>
        <strain evidence="12">SG4_D2</strain>
    </source>
</reference>
<dbReference type="HAMAP" id="MF_02227">
    <property type="entry name" value="RPE"/>
    <property type="match status" value="1"/>
</dbReference>
<feature type="binding site" evidence="10">
    <location>
        <position position="67"/>
    </location>
    <ligand>
        <name>substrate</name>
    </ligand>
</feature>
<dbReference type="InterPro" id="IPR013785">
    <property type="entry name" value="Aldolase_TIM"/>
</dbReference>
<comment type="cofactor">
    <cofactor evidence="4">
        <name>Zn(2+)</name>
        <dbReference type="ChEBI" id="CHEBI:29105"/>
    </cofactor>
</comment>
<dbReference type="EMBL" id="CP093366">
    <property type="protein sequence ID" value="UQS81614.1"/>
    <property type="molecule type" value="Genomic_DNA"/>
</dbReference>
<comment type="cofactor">
    <cofactor evidence="5">
        <name>Fe(2+)</name>
        <dbReference type="ChEBI" id="CHEBI:29033"/>
    </cofactor>
</comment>
<comment type="function">
    <text evidence="10">Catalyzes the reversible epimerization of D-ribulose 5-phosphate to D-xylulose 5-phosphate.</text>
</comment>
<name>A0ABY4P7M9_9LACO</name>
<feature type="binding site" evidence="10">
    <location>
        <begin position="143"/>
        <end position="146"/>
    </location>
    <ligand>
        <name>substrate</name>
    </ligand>
</feature>
<evidence type="ECO:0000256" key="3">
    <source>
        <dbReference type="ARBA" id="ARBA00001941"/>
    </source>
</evidence>
<evidence type="ECO:0000256" key="2">
    <source>
        <dbReference type="ARBA" id="ARBA00001936"/>
    </source>
</evidence>
<evidence type="ECO:0000256" key="9">
    <source>
        <dbReference type="ARBA" id="ARBA00023235"/>
    </source>
</evidence>
<feature type="active site" description="Proton acceptor" evidence="10">
    <location>
        <position position="36"/>
    </location>
</feature>
<evidence type="ECO:0000313" key="13">
    <source>
        <dbReference type="Proteomes" id="UP000831495"/>
    </source>
</evidence>
<feature type="binding site" evidence="10">
    <location>
        <position position="34"/>
    </location>
    <ligand>
        <name>a divalent metal cation</name>
        <dbReference type="ChEBI" id="CHEBI:60240"/>
    </ligand>
</feature>
<evidence type="ECO:0000256" key="8">
    <source>
        <dbReference type="ARBA" id="ARBA00022723"/>
    </source>
</evidence>
<evidence type="ECO:0000313" key="12">
    <source>
        <dbReference type="EMBL" id="UQS81614.1"/>
    </source>
</evidence>
<comment type="catalytic activity">
    <reaction evidence="1 10 11">
        <text>D-ribulose 5-phosphate = D-xylulose 5-phosphate</text>
        <dbReference type="Rhea" id="RHEA:13677"/>
        <dbReference type="ChEBI" id="CHEBI:57737"/>
        <dbReference type="ChEBI" id="CHEBI:58121"/>
        <dbReference type="EC" id="5.1.3.1"/>
    </reaction>
</comment>
<evidence type="ECO:0000256" key="7">
    <source>
        <dbReference type="ARBA" id="ARBA00013188"/>
    </source>
</evidence>
<comment type="cofactor">
    <cofactor evidence="2">
        <name>Mn(2+)</name>
        <dbReference type="ChEBI" id="CHEBI:29035"/>
    </cofactor>
</comment>
<dbReference type="PROSITE" id="PS01086">
    <property type="entry name" value="RIBUL_P_3_EPIMER_2"/>
    <property type="match status" value="1"/>
</dbReference>
<feature type="binding site" evidence="10">
    <location>
        <begin position="199"/>
        <end position="200"/>
    </location>
    <ligand>
        <name>substrate</name>
    </ligand>
</feature>
<dbReference type="SUPFAM" id="SSF51366">
    <property type="entry name" value="Ribulose-phoshate binding barrel"/>
    <property type="match status" value="1"/>
</dbReference>
<dbReference type="InterPro" id="IPR026019">
    <property type="entry name" value="Ribul_P_3_epim"/>
</dbReference>
<dbReference type="GO" id="GO:0004750">
    <property type="term" value="F:D-ribulose-phosphate 3-epimerase activity"/>
    <property type="evidence" value="ECO:0007669"/>
    <property type="project" value="UniProtKB-EC"/>
</dbReference>
<comment type="similarity">
    <text evidence="6 10 11">Belongs to the ribulose-phosphate 3-epimerase family.</text>
</comment>
<dbReference type="Proteomes" id="UP000831495">
    <property type="component" value="Chromosome"/>
</dbReference>
<evidence type="ECO:0000256" key="11">
    <source>
        <dbReference type="PIRNR" id="PIRNR001461"/>
    </source>
</evidence>
<dbReference type="PIRSF" id="PIRSF001461">
    <property type="entry name" value="RPE"/>
    <property type="match status" value="1"/>
</dbReference>
<organism evidence="12 13">
    <name type="scientific">Bombilactobacillus folatiphilus</name>
    <dbReference type="NCBI Taxonomy" id="2923362"/>
    <lineage>
        <taxon>Bacteria</taxon>
        <taxon>Bacillati</taxon>
        <taxon>Bacillota</taxon>
        <taxon>Bacilli</taxon>
        <taxon>Lactobacillales</taxon>
        <taxon>Lactobacillaceae</taxon>
        <taxon>Bombilactobacillus</taxon>
    </lineage>
</organism>
<dbReference type="NCBIfam" id="NF004076">
    <property type="entry name" value="PRK05581.1-4"/>
    <property type="match status" value="1"/>
</dbReference>
<keyword evidence="9 10" id="KW-0413">Isomerase</keyword>
<evidence type="ECO:0000256" key="5">
    <source>
        <dbReference type="ARBA" id="ARBA00001954"/>
    </source>
</evidence>
<protein>
    <recommendedName>
        <fullName evidence="7 10">Ribulose-phosphate 3-epimerase</fullName>
        <ecNumber evidence="7 10">5.1.3.1</ecNumber>
    </recommendedName>
</protein>
<keyword evidence="10 11" id="KW-0119">Carbohydrate metabolism</keyword>
<dbReference type="EC" id="5.1.3.1" evidence="7 10"/>
<dbReference type="InterPro" id="IPR000056">
    <property type="entry name" value="Ribul_P_3_epim-like"/>
</dbReference>
<evidence type="ECO:0000256" key="6">
    <source>
        <dbReference type="ARBA" id="ARBA00009541"/>
    </source>
</evidence>
<feature type="binding site" evidence="10">
    <location>
        <position position="9"/>
    </location>
    <ligand>
        <name>substrate</name>
    </ligand>
</feature>
<sequence>MTKSMIAPSILSANPLNLQDDLDTAILGGADMFHIDIMDGMFVPHLTFGPDLVAAIRATTALPLDVHLMAEHPENYVPQLIQTRADLINLHVESTVHVYDLVQQIQAAGLKAGIVLNPATAVSSISPLLPLVDNVLVMTVNPGFGGQQFIVPMLSKIEELAQLKIKHPEFKYTLEVDGGINEQTIKSCQQAGASSFVAGSFIFDHDIVAQIKCLKQAIDCE</sequence>
<dbReference type="InterPro" id="IPR011060">
    <property type="entry name" value="RibuloseP-bd_barrel"/>
</dbReference>
<comment type="cofactor">
    <cofactor evidence="3">
        <name>Co(2+)</name>
        <dbReference type="ChEBI" id="CHEBI:48828"/>
    </cofactor>
</comment>
<dbReference type="NCBIfam" id="TIGR01163">
    <property type="entry name" value="rpe"/>
    <property type="match status" value="1"/>
</dbReference>
<comment type="cofactor">
    <cofactor evidence="10">
        <name>a divalent metal cation</name>
        <dbReference type="ChEBI" id="CHEBI:60240"/>
    </cofactor>
    <text evidence="10">Binds 1 divalent metal cation per subunit.</text>
</comment>
<keyword evidence="8 10" id="KW-0479">Metal-binding</keyword>
<evidence type="ECO:0000256" key="10">
    <source>
        <dbReference type="HAMAP-Rule" id="MF_02227"/>
    </source>
</evidence>
<dbReference type="CDD" id="cd00429">
    <property type="entry name" value="RPE"/>
    <property type="match status" value="1"/>
</dbReference>